<evidence type="ECO:0000256" key="1">
    <source>
        <dbReference type="SAM" id="MobiDB-lite"/>
    </source>
</evidence>
<gene>
    <name evidence="3" type="ORF">C7M84_005235</name>
</gene>
<keyword evidence="2" id="KW-0472">Membrane</keyword>
<keyword evidence="4" id="KW-1185">Reference proteome</keyword>
<keyword evidence="2" id="KW-1133">Transmembrane helix</keyword>
<comment type="caution">
    <text evidence="3">The sequence shown here is derived from an EMBL/GenBank/DDBJ whole genome shotgun (WGS) entry which is preliminary data.</text>
</comment>
<sequence>MLREENETAGEDDLCTRFIQVLDDIEAVTEEIEKGLTGEEQLETLKNCSARLDQVVQEAETDPEFLEGINKEQFEERKTHVDDAIDNAEKVVEAKLDPEDPYDPTVAIVLGVLGGLVAVALIGYGGFVYYKKKKETENTRKQGYDNADFKDDNEAEGS</sequence>
<protein>
    <submittedName>
        <fullName evidence="3">Uncharacterized protein</fullName>
    </submittedName>
</protein>
<feature type="region of interest" description="Disordered" evidence="1">
    <location>
        <begin position="138"/>
        <end position="158"/>
    </location>
</feature>
<reference evidence="3 4" key="1">
    <citation type="submission" date="2018-04" db="EMBL/GenBank/DDBJ databases">
        <authorList>
            <person name="Zhang X."/>
            <person name="Yuan J."/>
            <person name="Li F."/>
            <person name="Xiang J."/>
        </authorList>
    </citation>
    <scope>NUCLEOTIDE SEQUENCE [LARGE SCALE GENOMIC DNA]</scope>
    <source>
        <tissue evidence="3">Muscle</tissue>
    </source>
</reference>
<dbReference type="OrthoDB" id="10562156at2759"/>
<evidence type="ECO:0000313" key="3">
    <source>
        <dbReference type="EMBL" id="ROT76167.1"/>
    </source>
</evidence>
<dbReference type="EMBL" id="QCYY01001686">
    <property type="protein sequence ID" value="ROT76167.1"/>
    <property type="molecule type" value="Genomic_DNA"/>
</dbReference>
<reference evidence="3 4" key="2">
    <citation type="submission" date="2019-01" db="EMBL/GenBank/DDBJ databases">
        <title>The decoding of complex shrimp genome reveals the adaptation for benthos swimmer, frequently molting mechanism and breeding impact on genome.</title>
        <authorList>
            <person name="Sun Y."/>
            <person name="Gao Y."/>
            <person name="Yu Y."/>
        </authorList>
    </citation>
    <scope>NUCLEOTIDE SEQUENCE [LARGE SCALE GENOMIC DNA]</scope>
    <source>
        <tissue evidence="3">Muscle</tissue>
    </source>
</reference>
<organism evidence="3 4">
    <name type="scientific">Penaeus vannamei</name>
    <name type="common">Whiteleg shrimp</name>
    <name type="synonym">Litopenaeus vannamei</name>
    <dbReference type="NCBI Taxonomy" id="6689"/>
    <lineage>
        <taxon>Eukaryota</taxon>
        <taxon>Metazoa</taxon>
        <taxon>Ecdysozoa</taxon>
        <taxon>Arthropoda</taxon>
        <taxon>Crustacea</taxon>
        <taxon>Multicrustacea</taxon>
        <taxon>Malacostraca</taxon>
        <taxon>Eumalacostraca</taxon>
        <taxon>Eucarida</taxon>
        <taxon>Decapoda</taxon>
        <taxon>Dendrobranchiata</taxon>
        <taxon>Penaeoidea</taxon>
        <taxon>Penaeidae</taxon>
        <taxon>Penaeus</taxon>
    </lineage>
</organism>
<evidence type="ECO:0000256" key="2">
    <source>
        <dbReference type="SAM" id="Phobius"/>
    </source>
</evidence>
<dbReference type="AlphaFoldDB" id="A0A423TIE9"/>
<keyword evidence="2" id="KW-0812">Transmembrane</keyword>
<feature type="transmembrane region" description="Helical" evidence="2">
    <location>
        <begin position="106"/>
        <end position="130"/>
    </location>
</feature>
<evidence type="ECO:0000313" key="4">
    <source>
        <dbReference type="Proteomes" id="UP000283509"/>
    </source>
</evidence>
<dbReference type="Proteomes" id="UP000283509">
    <property type="component" value="Unassembled WGS sequence"/>
</dbReference>
<feature type="compositionally biased region" description="Basic and acidic residues" evidence="1">
    <location>
        <begin position="138"/>
        <end position="152"/>
    </location>
</feature>
<name>A0A423TIE9_PENVA</name>
<accession>A0A423TIE9</accession>
<proteinExistence type="predicted"/>